<dbReference type="PRINTS" id="PR01250">
    <property type="entry name" value="RIBOSOMALL34"/>
</dbReference>
<dbReference type="GO" id="GO:0006412">
    <property type="term" value="P:translation"/>
    <property type="evidence" value="ECO:0007669"/>
    <property type="project" value="InterPro"/>
</dbReference>
<dbReference type="Proteomes" id="UP000419144">
    <property type="component" value="Unassembled WGS sequence"/>
</dbReference>
<dbReference type="OrthoDB" id="277449at2759"/>
<dbReference type="GO" id="GO:0003735">
    <property type="term" value="F:structural constituent of ribosome"/>
    <property type="evidence" value="ECO:0007669"/>
    <property type="project" value="InterPro"/>
</dbReference>
<evidence type="ECO:0000256" key="4">
    <source>
        <dbReference type="SAM" id="MobiDB-lite"/>
    </source>
</evidence>
<dbReference type="Gene3D" id="6.20.370.70">
    <property type="match status" value="1"/>
</dbReference>
<reference evidence="5" key="1">
    <citation type="submission" date="2019-11" db="EMBL/GenBank/DDBJ databases">
        <title>Leishmania tarentolae CDS.</title>
        <authorList>
            <person name="Goto Y."/>
            <person name="Yamagishi J."/>
        </authorList>
    </citation>
    <scope>NUCLEOTIDE SEQUENCE [LARGE SCALE GENOMIC DNA]</scope>
    <source>
        <strain evidence="5">Parrot Tar II</strain>
    </source>
</reference>
<comment type="similarity">
    <text evidence="1">Belongs to the eukaryotic ribosomal protein eL34 family.</text>
</comment>
<feature type="compositionally biased region" description="Basic residues" evidence="4">
    <location>
        <begin position="151"/>
        <end position="175"/>
    </location>
</feature>
<evidence type="ECO:0000256" key="3">
    <source>
        <dbReference type="ARBA" id="ARBA00023274"/>
    </source>
</evidence>
<dbReference type="AlphaFoldDB" id="A0A640KFL3"/>
<protein>
    <submittedName>
        <fullName evidence="5">60S ribosomal protein L34, putative</fullName>
    </submittedName>
</protein>
<dbReference type="EMBL" id="BLBS01000023">
    <property type="protein sequence ID" value="GET87854.1"/>
    <property type="molecule type" value="Genomic_DNA"/>
</dbReference>
<gene>
    <name evidence="5" type="ORF">LtaPh_1813600</name>
</gene>
<organism evidence="5 6">
    <name type="scientific">Leishmania tarentolae</name>
    <name type="common">Sauroleishmania tarentolae</name>
    <dbReference type="NCBI Taxonomy" id="5689"/>
    <lineage>
        <taxon>Eukaryota</taxon>
        <taxon>Discoba</taxon>
        <taxon>Euglenozoa</taxon>
        <taxon>Kinetoplastea</taxon>
        <taxon>Metakinetoplastina</taxon>
        <taxon>Trypanosomatida</taxon>
        <taxon>Trypanosomatidae</taxon>
        <taxon>Leishmaniinae</taxon>
        <taxon>Leishmania</taxon>
        <taxon>lizard Leishmania</taxon>
    </lineage>
</organism>
<keyword evidence="6" id="KW-1185">Reference proteome</keyword>
<evidence type="ECO:0000256" key="2">
    <source>
        <dbReference type="ARBA" id="ARBA00022980"/>
    </source>
</evidence>
<dbReference type="InterPro" id="IPR008195">
    <property type="entry name" value="Ribosomal_eL34"/>
</dbReference>
<accession>A0A640KFL3</accession>
<dbReference type="VEuPathDB" id="TriTrypDB:LtaPh_1813600"/>
<keyword evidence="2 5" id="KW-0689">Ribosomal protein</keyword>
<proteinExistence type="inferred from homology"/>
<keyword evidence="3" id="KW-0687">Ribonucleoprotein</keyword>
<dbReference type="Gene3D" id="6.20.340.10">
    <property type="match status" value="1"/>
</dbReference>
<dbReference type="PANTHER" id="PTHR10759">
    <property type="entry name" value="60S RIBOSOMAL PROTEIN L34"/>
    <property type="match status" value="1"/>
</dbReference>
<dbReference type="GO" id="GO:1990904">
    <property type="term" value="C:ribonucleoprotein complex"/>
    <property type="evidence" value="ECO:0007669"/>
    <property type="project" value="UniProtKB-KW"/>
</dbReference>
<name>A0A640KFL3_LEITA</name>
<evidence type="ECO:0000313" key="5">
    <source>
        <dbReference type="EMBL" id="GET87854.1"/>
    </source>
</evidence>
<sequence length="208" mass="24109">MRAIYACPCTTEQQRHENRDNVIFLPALLYTQTHTAHTWKMSCPRVQYRRRMHYATRGNRMKMVRTPGNKLVMQKRAKRSQGIHTPWVLGHKRLGGTKALRHIDARLASRHEKSVSRAYGGVLSHDQVRDRVVRAFLVEEQRIVKQALKEHKKMKRSHKRTVNKKKSKQSKKVAIARKISTKTVAKKKAPVKKPATTRQPVGSKLVKK</sequence>
<evidence type="ECO:0000313" key="6">
    <source>
        <dbReference type="Proteomes" id="UP000419144"/>
    </source>
</evidence>
<dbReference type="GO" id="GO:0005840">
    <property type="term" value="C:ribosome"/>
    <property type="evidence" value="ECO:0007669"/>
    <property type="project" value="UniProtKB-KW"/>
</dbReference>
<comment type="caution">
    <text evidence="5">The sequence shown here is derived from an EMBL/GenBank/DDBJ whole genome shotgun (WGS) entry which is preliminary data.</text>
</comment>
<dbReference type="InterPro" id="IPR038562">
    <property type="entry name" value="Ribosomal_eL34_C_sf"/>
</dbReference>
<dbReference type="Pfam" id="PF01199">
    <property type="entry name" value="Ribosomal_L34e"/>
    <property type="match status" value="1"/>
</dbReference>
<feature type="region of interest" description="Disordered" evidence="4">
    <location>
        <begin position="151"/>
        <end position="208"/>
    </location>
</feature>
<evidence type="ECO:0000256" key="1">
    <source>
        <dbReference type="ARBA" id="ARBA00009875"/>
    </source>
</evidence>